<proteinExistence type="predicted"/>
<dbReference type="GO" id="GO:0005730">
    <property type="term" value="C:nucleolus"/>
    <property type="evidence" value="ECO:0007669"/>
    <property type="project" value="TreeGrafter"/>
</dbReference>
<evidence type="ECO:0000256" key="2">
    <source>
        <dbReference type="ARBA" id="ARBA00022737"/>
    </source>
</evidence>
<dbReference type="Gene3D" id="3.30.70.330">
    <property type="match status" value="1"/>
</dbReference>
<dbReference type="PANTHER" id="PTHR48039:SF5">
    <property type="entry name" value="RNA-BINDING PROTEIN 28"/>
    <property type="match status" value="1"/>
</dbReference>
<dbReference type="Pfam" id="PF00076">
    <property type="entry name" value="RRM_1"/>
    <property type="match status" value="1"/>
</dbReference>
<feature type="domain" description="RRM" evidence="6">
    <location>
        <begin position="20"/>
        <end position="80"/>
    </location>
</feature>
<evidence type="ECO:0000256" key="1">
    <source>
        <dbReference type="ARBA" id="ARBA00004123"/>
    </source>
</evidence>
<dbReference type="PANTHER" id="PTHR48039">
    <property type="entry name" value="RNA-BINDING MOTIF PROTEIN 14B"/>
    <property type="match status" value="1"/>
</dbReference>
<protein>
    <recommendedName>
        <fullName evidence="6">RRM domain-containing protein</fullName>
    </recommendedName>
</protein>
<dbReference type="STRING" id="8078.ENSFHEP00000006813"/>
<keyword evidence="4" id="KW-0539">Nucleus</keyword>
<dbReference type="Ensembl" id="ENSFHET00000004867.1">
    <property type="protein sequence ID" value="ENSFHEP00000006813.1"/>
    <property type="gene ID" value="ENSFHEG00000007895.1"/>
</dbReference>
<keyword evidence="2" id="KW-0677">Repeat</keyword>
<comment type="subcellular location">
    <subcellularLocation>
        <location evidence="1">Nucleus</location>
    </subcellularLocation>
</comment>
<keyword evidence="3 5" id="KW-0694">RNA-binding</keyword>
<evidence type="ECO:0000256" key="4">
    <source>
        <dbReference type="ARBA" id="ARBA00023242"/>
    </source>
</evidence>
<organism evidence="7 8">
    <name type="scientific">Fundulus heteroclitus</name>
    <name type="common">Killifish</name>
    <name type="synonym">Mummichog</name>
    <dbReference type="NCBI Taxonomy" id="8078"/>
    <lineage>
        <taxon>Eukaryota</taxon>
        <taxon>Metazoa</taxon>
        <taxon>Chordata</taxon>
        <taxon>Craniata</taxon>
        <taxon>Vertebrata</taxon>
        <taxon>Euteleostomi</taxon>
        <taxon>Actinopterygii</taxon>
        <taxon>Neopterygii</taxon>
        <taxon>Teleostei</taxon>
        <taxon>Neoteleostei</taxon>
        <taxon>Acanthomorphata</taxon>
        <taxon>Ovalentaria</taxon>
        <taxon>Atherinomorphae</taxon>
        <taxon>Cyprinodontiformes</taxon>
        <taxon>Fundulidae</taxon>
        <taxon>Fundulus</taxon>
    </lineage>
</organism>
<evidence type="ECO:0000313" key="8">
    <source>
        <dbReference type="Proteomes" id="UP000265000"/>
    </source>
</evidence>
<dbReference type="FunFam" id="3.30.70.330:FF:000315">
    <property type="entry name" value="RNA-binding motif protein 28"/>
    <property type="match status" value="1"/>
</dbReference>
<accession>A0A3Q2T0E1</accession>
<dbReference type="Proteomes" id="UP000265000">
    <property type="component" value="Unplaced"/>
</dbReference>
<evidence type="ECO:0000259" key="6">
    <source>
        <dbReference type="PROSITE" id="PS50102"/>
    </source>
</evidence>
<keyword evidence="8" id="KW-1185">Reference proteome</keyword>
<dbReference type="GeneTree" id="ENSGT00550000074976"/>
<dbReference type="InterPro" id="IPR012677">
    <property type="entry name" value="Nucleotide-bd_a/b_plait_sf"/>
</dbReference>
<dbReference type="SMART" id="SM00360">
    <property type="entry name" value="RRM"/>
    <property type="match status" value="1"/>
</dbReference>
<dbReference type="InterPro" id="IPR035979">
    <property type="entry name" value="RBD_domain_sf"/>
</dbReference>
<dbReference type="AlphaFoldDB" id="A0A3Q2T0E1"/>
<name>A0A3Q2T0E1_FUNHE</name>
<dbReference type="InterPro" id="IPR000504">
    <property type="entry name" value="RRM_dom"/>
</dbReference>
<sequence>MGVNCCSSTGGVTVKPGRRLEEIFSEIGPVKQCFVVREKGTDKCRGFGFVTYSMEEDAQRALKEVKEYDGKKLSLSVAKKKIREKKKTDFNCTVI</sequence>
<dbReference type="PROSITE" id="PS50102">
    <property type="entry name" value="RRM"/>
    <property type="match status" value="1"/>
</dbReference>
<evidence type="ECO:0000256" key="5">
    <source>
        <dbReference type="PROSITE-ProRule" id="PRU00176"/>
    </source>
</evidence>
<evidence type="ECO:0000256" key="3">
    <source>
        <dbReference type="ARBA" id="ARBA00022884"/>
    </source>
</evidence>
<dbReference type="InterPro" id="IPR051945">
    <property type="entry name" value="RRM_MRD1_RNA_proc_ribogen"/>
</dbReference>
<dbReference type="SUPFAM" id="SSF54928">
    <property type="entry name" value="RNA-binding domain, RBD"/>
    <property type="match status" value="1"/>
</dbReference>
<evidence type="ECO:0000313" key="7">
    <source>
        <dbReference type="Ensembl" id="ENSFHEP00000006813.1"/>
    </source>
</evidence>
<reference evidence="7" key="2">
    <citation type="submission" date="2025-09" db="UniProtKB">
        <authorList>
            <consortium name="Ensembl"/>
        </authorList>
    </citation>
    <scope>IDENTIFICATION</scope>
</reference>
<reference evidence="7" key="1">
    <citation type="submission" date="2025-08" db="UniProtKB">
        <authorList>
            <consortium name="Ensembl"/>
        </authorList>
    </citation>
    <scope>IDENTIFICATION</scope>
</reference>
<dbReference type="GO" id="GO:0003729">
    <property type="term" value="F:mRNA binding"/>
    <property type="evidence" value="ECO:0007669"/>
    <property type="project" value="TreeGrafter"/>
</dbReference>